<dbReference type="Proteomes" id="UP000290900">
    <property type="component" value="Unassembled WGS sequence"/>
</dbReference>
<gene>
    <name evidence="3" type="ORF">BRENAR_LOCUS1614</name>
</gene>
<proteinExistence type="predicted"/>
<dbReference type="GO" id="GO:0020037">
    <property type="term" value="F:heme binding"/>
    <property type="evidence" value="ECO:0007669"/>
    <property type="project" value="InterPro"/>
</dbReference>
<dbReference type="PANTHER" id="PTHR43396">
    <property type="entry name" value="FLAVOHEMOPROTEIN"/>
    <property type="match status" value="1"/>
</dbReference>
<dbReference type="GO" id="GO:0046210">
    <property type="term" value="P:nitric oxide catabolic process"/>
    <property type="evidence" value="ECO:0007669"/>
    <property type="project" value="TreeGrafter"/>
</dbReference>
<dbReference type="Pfam" id="PF00042">
    <property type="entry name" value="Globin"/>
    <property type="match status" value="1"/>
</dbReference>
<feature type="compositionally biased region" description="Polar residues" evidence="1">
    <location>
        <begin position="284"/>
        <end position="302"/>
    </location>
</feature>
<dbReference type="InParanoid" id="A0A448YIX2"/>
<name>A0A448YIX2_BRENA</name>
<evidence type="ECO:0000313" key="3">
    <source>
        <dbReference type="EMBL" id="VEU20879.1"/>
    </source>
</evidence>
<evidence type="ECO:0000259" key="2">
    <source>
        <dbReference type="PROSITE" id="PS01033"/>
    </source>
</evidence>
<dbReference type="GO" id="GO:0008941">
    <property type="term" value="F:nitric oxide dioxygenase NAD(P)H activity"/>
    <property type="evidence" value="ECO:0007669"/>
    <property type="project" value="TreeGrafter"/>
</dbReference>
<accession>A0A448YIX2</accession>
<dbReference type="FunCoup" id="A0A448YIX2">
    <property type="interactions" value="28"/>
</dbReference>
<feature type="compositionally biased region" description="Polar residues" evidence="1">
    <location>
        <begin position="311"/>
        <end position="328"/>
    </location>
</feature>
<dbReference type="Gene3D" id="1.10.490.10">
    <property type="entry name" value="Globins"/>
    <property type="match status" value="1"/>
</dbReference>
<dbReference type="GO" id="GO:0019825">
    <property type="term" value="F:oxygen binding"/>
    <property type="evidence" value="ECO:0007669"/>
    <property type="project" value="InterPro"/>
</dbReference>
<feature type="region of interest" description="Disordered" evidence="1">
    <location>
        <begin position="284"/>
        <end position="365"/>
    </location>
</feature>
<dbReference type="GO" id="GO:0071500">
    <property type="term" value="P:cellular response to nitrosative stress"/>
    <property type="evidence" value="ECO:0007669"/>
    <property type="project" value="TreeGrafter"/>
</dbReference>
<dbReference type="InterPro" id="IPR012292">
    <property type="entry name" value="Globin/Proto"/>
</dbReference>
<reference evidence="3 4" key="1">
    <citation type="submission" date="2018-12" db="EMBL/GenBank/DDBJ databases">
        <authorList>
            <person name="Tiukova I."/>
            <person name="Dainat J."/>
        </authorList>
    </citation>
    <scope>NUCLEOTIDE SEQUENCE [LARGE SCALE GENOMIC DNA]</scope>
</reference>
<dbReference type="EMBL" id="CAACVR010000007">
    <property type="protein sequence ID" value="VEU20879.1"/>
    <property type="molecule type" value="Genomic_DNA"/>
</dbReference>
<dbReference type="InterPro" id="IPR044399">
    <property type="entry name" value="Mb-like_M"/>
</dbReference>
<dbReference type="OrthoDB" id="436496at2759"/>
<dbReference type="PROSITE" id="PS01033">
    <property type="entry name" value="GLOBIN"/>
    <property type="match status" value="1"/>
</dbReference>
<dbReference type="InterPro" id="IPR009050">
    <property type="entry name" value="Globin-like_sf"/>
</dbReference>
<organism evidence="3 4">
    <name type="scientific">Brettanomyces naardenensis</name>
    <name type="common">Yeast</name>
    <dbReference type="NCBI Taxonomy" id="13370"/>
    <lineage>
        <taxon>Eukaryota</taxon>
        <taxon>Fungi</taxon>
        <taxon>Dikarya</taxon>
        <taxon>Ascomycota</taxon>
        <taxon>Saccharomycotina</taxon>
        <taxon>Pichiomycetes</taxon>
        <taxon>Pichiales</taxon>
        <taxon>Pichiaceae</taxon>
        <taxon>Brettanomyces</taxon>
    </lineage>
</organism>
<keyword evidence="4" id="KW-1185">Reference proteome</keyword>
<protein>
    <submittedName>
        <fullName evidence="3">DEKNAAC101731</fullName>
    </submittedName>
</protein>
<dbReference type="SUPFAM" id="SSF46458">
    <property type="entry name" value="Globin-like"/>
    <property type="match status" value="1"/>
</dbReference>
<dbReference type="AlphaFoldDB" id="A0A448YIX2"/>
<dbReference type="CDD" id="cd01040">
    <property type="entry name" value="Mb-like"/>
    <property type="match status" value="1"/>
</dbReference>
<feature type="domain" description="Globin" evidence="2">
    <location>
        <begin position="111"/>
        <end position="273"/>
    </location>
</feature>
<evidence type="ECO:0000256" key="1">
    <source>
        <dbReference type="SAM" id="MobiDB-lite"/>
    </source>
</evidence>
<sequence length="365" mass="39686">MVSYSGGNTGVYAQGSAPFFHRLTSTSSTFSNDQTSTYSYNSSVSAAVSNNVVRSKLGKELTGSQETLSLISRSLTASSVNSTSTSNTTFESNWLPNSEVVKPQTFKITLKLSPKEIELLRWSWQVVTSTESRAGDDAASIKSVSSTTFNTADFSSYLFCVQFYNNLISMDGAIEEMIPSIRHQASAFAGVLNYAISTLEDLSKMHDTLINLGKLHARILGIDSPYFQTMGEALMKTFRDWFGKDEESFPLELEEGWIKLYGFLANSIIQGGIDPAIEYGIDDGSSTISRQNESSIDNSSLGSGRPAQEQAPVQQSYAASTSDESGSAPSKHFKKSHKGNSSNKKSGRRGLRRGKDGEDGDCIIM</sequence>
<dbReference type="PANTHER" id="PTHR43396:SF6">
    <property type="entry name" value="ABL201WP"/>
    <property type="match status" value="1"/>
</dbReference>
<dbReference type="GO" id="GO:0071949">
    <property type="term" value="F:FAD binding"/>
    <property type="evidence" value="ECO:0007669"/>
    <property type="project" value="TreeGrafter"/>
</dbReference>
<dbReference type="STRING" id="13370.A0A448YIX2"/>
<evidence type="ECO:0000313" key="4">
    <source>
        <dbReference type="Proteomes" id="UP000290900"/>
    </source>
</evidence>
<dbReference type="InterPro" id="IPR000971">
    <property type="entry name" value="Globin"/>
</dbReference>